<dbReference type="Gene3D" id="3.30.920.10">
    <property type="entry name" value="Frataxin/CyaY"/>
    <property type="match status" value="1"/>
</dbReference>
<dbReference type="HOGENOM" id="CLU_080880_3_0_4"/>
<protein>
    <submittedName>
        <fullName evidence="3">CyaY protein</fullName>
    </submittedName>
</protein>
<dbReference type="Pfam" id="PF01491">
    <property type="entry name" value="Frataxin_Cyay"/>
    <property type="match status" value="1"/>
</dbReference>
<name>M1M7C5_9PROT</name>
<evidence type="ECO:0000313" key="4">
    <source>
        <dbReference type="Proteomes" id="UP000011686"/>
    </source>
</evidence>
<reference evidence="3 4" key="1">
    <citation type="journal article" date="2013" name="Genome Biol. Evol.">
        <title>Genome evolution and phylogenomic analysis of candidatus kinetoplastibacterium, the betaproteobacterial endosymbionts of strigomonas and angomonas.</title>
        <authorList>
            <person name="Alves J.M."/>
            <person name="Serrano M.G."/>
            <person name="Maia da Silva F."/>
            <person name="Voegtly L.J."/>
            <person name="Matveyev A.V."/>
            <person name="Teixeira M.M."/>
            <person name="Camargo E.P."/>
            <person name="Buck G.A."/>
        </authorList>
    </citation>
    <scope>NUCLEOTIDE SEQUENCE [LARGE SCALE GENOMIC DNA]</scope>
    <source>
        <strain evidence="3 4">TCC036E</strain>
    </source>
</reference>
<dbReference type="STRING" id="1208918.CDEE_0150"/>
<evidence type="ECO:0000313" key="3">
    <source>
        <dbReference type="EMBL" id="AGF47980.1"/>
    </source>
</evidence>
<dbReference type="Proteomes" id="UP000011686">
    <property type="component" value="Chromosome"/>
</dbReference>
<dbReference type="NCBIfam" id="TIGR03421">
    <property type="entry name" value="FeS_CyaY"/>
    <property type="match status" value="1"/>
</dbReference>
<accession>M1M7C5</accession>
<dbReference type="GO" id="GO:0005737">
    <property type="term" value="C:cytoplasm"/>
    <property type="evidence" value="ECO:0007669"/>
    <property type="project" value="UniProtKB-ARBA"/>
</dbReference>
<dbReference type="AlphaFoldDB" id="M1M7C5"/>
<dbReference type="eggNOG" id="COG1965">
    <property type="taxonomic scope" value="Bacteria"/>
</dbReference>
<evidence type="ECO:0000256" key="2">
    <source>
        <dbReference type="ARBA" id="ARBA00023004"/>
    </source>
</evidence>
<comment type="similarity">
    <text evidence="1">Belongs to the frataxin family.</text>
</comment>
<dbReference type="SMART" id="SM01219">
    <property type="entry name" value="Frataxin_Cyay"/>
    <property type="match status" value="1"/>
</dbReference>
<proteinExistence type="inferred from homology"/>
<evidence type="ECO:0000256" key="1">
    <source>
        <dbReference type="ARBA" id="ARBA00008183"/>
    </source>
</evidence>
<dbReference type="GO" id="GO:0016226">
    <property type="term" value="P:iron-sulfur cluster assembly"/>
    <property type="evidence" value="ECO:0007669"/>
    <property type="project" value="InterPro"/>
</dbReference>
<dbReference type="InterPro" id="IPR036524">
    <property type="entry name" value="Frataxin/CyaY_sf"/>
</dbReference>
<keyword evidence="2" id="KW-0408">Iron</keyword>
<dbReference type="EMBL" id="CP003804">
    <property type="protein sequence ID" value="AGF47980.1"/>
    <property type="molecule type" value="Genomic_DNA"/>
</dbReference>
<sequence>MTDFEFIDLFGKTLNIVNDQINDLLNYDVDVDTDLNGLILNIKFDNCDHIVITGQVYLQELWLATIKNGGFHYCYNNFKWKDKRGDKDFDIKLSEICSNIIGRNFVVKL</sequence>
<dbReference type="PROSITE" id="PS50810">
    <property type="entry name" value="FRATAXIN_2"/>
    <property type="match status" value="1"/>
</dbReference>
<keyword evidence="4" id="KW-1185">Reference proteome</keyword>
<gene>
    <name evidence="3" type="ORF">CDEE_0150</name>
</gene>
<dbReference type="SUPFAM" id="SSF55387">
    <property type="entry name" value="Frataxin/Nqo15-like"/>
    <property type="match status" value="1"/>
</dbReference>
<dbReference type="PATRIC" id="fig|1208918.3.peg.680"/>
<dbReference type="InterPro" id="IPR002908">
    <property type="entry name" value="Frataxin/CyaY"/>
</dbReference>
<dbReference type="GO" id="GO:0008199">
    <property type="term" value="F:ferric iron binding"/>
    <property type="evidence" value="ECO:0007669"/>
    <property type="project" value="InterPro"/>
</dbReference>
<dbReference type="RefSeq" id="WP_015389196.1">
    <property type="nucleotide sequence ID" value="NC_020283.1"/>
</dbReference>
<dbReference type="KEGG" id="kct:CDEE_0150"/>
<organism evidence="3 4">
    <name type="scientific">Candidatus Kinetoplastidibacterium crithidiae TCC036E</name>
    <dbReference type="NCBI Taxonomy" id="1208918"/>
    <lineage>
        <taxon>Bacteria</taxon>
        <taxon>Pseudomonadati</taxon>
        <taxon>Pseudomonadota</taxon>
        <taxon>Betaproteobacteria</taxon>
        <taxon>Candidatus Kinetoplastidibacterium</taxon>
    </lineage>
</organism>